<feature type="transmembrane region" description="Helical" evidence="1">
    <location>
        <begin position="177"/>
        <end position="198"/>
    </location>
</feature>
<comment type="caution">
    <text evidence="2">The sequence shown here is derived from an EMBL/GenBank/DDBJ whole genome shotgun (WGS) entry which is preliminary data.</text>
</comment>
<reference evidence="2" key="1">
    <citation type="journal article" date="2014" name="Front. Microbiol.">
        <title>High frequency of phylogenetically diverse reductive dehalogenase-homologous genes in deep subseafloor sedimentary metagenomes.</title>
        <authorList>
            <person name="Kawai M."/>
            <person name="Futagami T."/>
            <person name="Toyoda A."/>
            <person name="Takaki Y."/>
            <person name="Nishi S."/>
            <person name="Hori S."/>
            <person name="Arai W."/>
            <person name="Tsubouchi T."/>
            <person name="Morono Y."/>
            <person name="Uchiyama I."/>
            <person name="Ito T."/>
            <person name="Fujiyama A."/>
            <person name="Inagaki F."/>
            <person name="Takami H."/>
        </authorList>
    </citation>
    <scope>NUCLEOTIDE SEQUENCE</scope>
    <source>
        <strain evidence="2">Expedition CK06-06</strain>
    </source>
</reference>
<feature type="transmembrane region" description="Helical" evidence="1">
    <location>
        <begin position="150"/>
        <end position="171"/>
    </location>
</feature>
<dbReference type="SUPFAM" id="SSF52172">
    <property type="entry name" value="CheY-like"/>
    <property type="match status" value="1"/>
</dbReference>
<feature type="transmembrane region" description="Helical" evidence="1">
    <location>
        <begin position="41"/>
        <end position="63"/>
    </location>
</feature>
<evidence type="ECO:0000313" key="2">
    <source>
        <dbReference type="EMBL" id="GAH77560.1"/>
    </source>
</evidence>
<gene>
    <name evidence="2" type="ORF">S03H2_62463</name>
</gene>
<evidence type="ECO:0000256" key="1">
    <source>
        <dbReference type="SAM" id="Phobius"/>
    </source>
</evidence>
<keyword evidence="1" id="KW-0472">Membrane</keyword>
<feature type="non-terminal residue" evidence="2">
    <location>
        <position position="232"/>
    </location>
</feature>
<name>X1J7T9_9ZZZZ</name>
<organism evidence="2">
    <name type="scientific">marine sediment metagenome</name>
    <dbReference type="NCBI Taxonomy" id="412755"/>
    <lineage>
        <taxon>unclassified sequences</taxon>
        <taxon>metagenomes</taxon>
        <taxon>ecological metagenomes</taxon>
    </lineage>
</organism>
<dbReference type="InterPro" id="IPR011006">
    <property type="entry name" value="CheY-like_superfamily"/>
</dbReference>
<protein>
    <recommendedName>
        <fullName evidence="3">Response regulatory domain-containing protein</fullName>
    </recommendedName>
</protein>
<evidence type="ECO:0008006" key="3">
    <source>
        <dbReference type="Google" id="ProtNLM"/>
    </source>
</evidence>
<sequence length="232" mass="26169">IEDNPGMLKVIVDAMREDYNLYIAQNGFEALEKLKKNGDKISLILSDILMPGAFVFDILIFPAQWRQLFIVRIISTMVCILLYFISNNTFLKKYPTRLGHLLNIVLASTIAYLSYLTGAYASPYYAGLILIFIGIAMLVPWGINGALSAGLVILIIHLAFNLFPALLANQAIKWSSFWISVYFLTFTFVMVIISSGIAEKNRRLIFVSSEKEKIKSKKLKESKKKIAELSKT</sequence>
<feature type="transmembrane region" description="Helical" evidence="1">
    <location>
        <begin position="124"/>
        <end position="143"/>
    </location>
</feature>
<proteinExistence type="predicted"/>
<keyword evidence="1" id="KW-1133">Transmembrane helix</keyword>
<feature type="transmembrane region" description="Helical" evidence="1">
    <location>
        <begin position="69"/>
        <end position="86"/>
    </location>
</feature>
<feature type="non-terminal residue" evidence="2">
    <location>
        <position position="1"/>
    </location>
</feature>
<feature type="transmembrane region" description="Helical" evidence="1">
    <location>
        <begin position="98"/>
        <end position="118"/>
    </location>
</feature>
<dbReference type="AlphaFoldDB" id="X1J7T9"/>
<accession>X1J7T9</accession>
<dbReference type="EMBL" id="BARU01040401">
    <property type="protein sequence ID" value="GAH77560.1"/>
    <property type="molecule type" value="Genomic_DNA"/>
</dbReference>
<keyword evidence="1" id="KW-0812">Transmembrane</keyword>
<dbReference type="Gene3D" id="3.40.50.2300">
    <property type="match status" value="1"/>
</dbReference>